<evidence type="ECO:0000313" key="1">
    <source>
        <dbReference type="EMBL" id="MBX41265.1"/>
    </source>
</evidence>
<dbReference type="EMBL" id="GGEC01060781">
    <property type="protein sequence ID" value="MBX41265.1"/>
    <property type="molecule type" value="Transcribed_RNA"/>
</dbReference>
<name>A0A2P2NFL2_RHIMU</name>
<organism evidence="1">
    <name type="scientific">Rhizophora mucronata</name>
    <name type="common">Asiatic mangrove</name>
    <dbReference type="NCBI Taxonomy" id="61149"/>
    <lineage>
        <taxon>Eukaryota</taxon>
        <taxon>Viridiplantae</taxon>
        <taxon>Streptophyta</taxon>
        <taxon>Embryophyta</taxon>
        <taxon>Tracheophyta</taxon>
        <taxon>Spermatophyta</taxon>
        <taxon>Magnoliopsida</taxon>
        <taxon>eudicotyledons</taxon>
        <taxon>Gunneridae</taxon>
        <taxon>Pentapetalae</taxon>
        <taxon>rosids</taxon>
        <taxon>fabids</taxon>
        <taxon>Malpighiales</taxon>
        <taxon>Rhizophoraceae</taxon>
        <taxon>Rhizophora</taxon>
    </lineage>
</organism>
<dbReference type="AlphaFoldDB" id="A0A2P2NFL2"/>
<proteinExistence type="predicted"/>
<accession>A0A2P2NFL2</accession>
<sequence>MSTMQKICALFSYLLTG</sequence>
<reference evidence="1" key="1">
    <citation type="submission" date="2018-02" db="EMBL/GenBank/DDBJ databases">
        <title>Rhizophora mucronata_Transcriptome.</title>
        <authorList>
            <person name="Meera S.P."/>
            <person name="Sreeshan A."/>
            <person name="Augustine A."/>
        </authorList>
    </citation>
    <scope>NUCLEOTIDE SEQUENCE</scope>
    <source>
        <tissue evidence="1">Leaf</tissue>
    </source>
</reference>
<protein>
    <submittedName>
        <fullName evidence="1">Uncharacterized protein</fullName>
    </submittedName>
</protein>